<dbReference type="eggNOG" id="COG1734">
    <property type="taxonomic scope" value="Bacteria"/>
</dbReference>
<evidence type="ECO:0000313" key="8">
    <source>
        <dbReference type="Proteomes" id="UP000027142"/>
    </source>
</evidence>
<evidence type="ECO:0000256" key="1">
    <source>
        <dbReference type="ARBA" id="ARBA00022723"/>
    </source>
</evidence>
<feature type="region of interest" description="Disordered" evidence="5">
    <location>
        <begin position="1"/>
        <end position="47"/>
    </location>
</feature>
<dbReference type="PATRIC" id="fig|1246626.3.peg.2325"/>
<sequence length="209" mass="24070">MDTTWFKEQLQQSRKELLQHQSSHDRTERQDELSNYDNHPADNGTELFEREKDEALFNHAEKALHDIEDALEKIDNGTYGICEKTGEAIPEERLRAYPEARTVASIKQTGVPSDRPAEEDVLGGFENYNHDEDERETEFDGEDAYQQVARFNDTSLEYEEETGDTDLYGANGVESFEGFLSTGIDGYHGPDSVHVEQNEHYQAYRQRNQ</sequence>
<name>A0A060M499_9BACI</name>
<dbReference type="PANTHER" id="PTHR33823">
    <property type="entry name" value="RNA POLYMERASE-BINDING TRANSCRIPTION FACTOR DKSA-RELATED"/>
    <property type="match status" value="1"/>
</dbReference>
<keyword evidence="2" id="KW-0863">Zinc-finger</keyword>
<keyword evidence="1" id="KW-0479">Metal-binding</keyword>
<dbReference type="KEGG" id="ble:BleG1_2326"/>
<protein>
    <submittedName>
        <fullName evidence="7">Sporulation protein</fullName>
    </submittedName>
</protein>
<dbReference type="Pfam" id="PF01258">
    <property type="entry name" value="zf-dskA_traR"/>
    <property type="match status" value="1"/>
</dbReference>
<evidence type="ECO:0000256" key="4">
    <source>
        <dbReference type="PROSITE-ProRule" id="PRU00510"/>
    </source>
</evidence>
<comment type="caution">
    <text evidence="4">Lacks conserved residue(s) required for the propagation of feature annotation.</text>
</comment>
<gene>
    <name evidence="7" type="ORF">BleG1_2326</name>
</gene>
<dbReference type="InterPro" id="IPR000962">
    <property type="entry name" value="Znf_DskA_TraR"/>
</dbReference>
<reference evidence="7 8" key="1">
    <citation type="journal article" date="2014" name="Gene">
        <title>A comparative genomic analysis of the alkalitolerant soil bacterium Bacillus lehensis G1.</title>
        <authorList>
            <person name="Noor Y.M."/>
            <person name="Samsulrizal N.H."/>
            <person name="Jema'on N.A."/>
            <person name="Low K.O."/>
            <person name="Ramli A.N."/>
            <person name="Alias N.I."/>
            <person name="Damis S.I."/>
            <person name="Fuzi S.F."/>
            <person name="Isa M.N."/>
            <person name="Murad A.M."/>
            <person name="Raih M.F."/>
            <person name="Bakar F.D."/>
            <person name="Najimudin N."/>
            <person name="Mahadi N.M."/>
            <person name="Illias R.M."/>
        </authorList>
    </citation>
    <scope>NUCLEOTIDE SEQUENCE [LARGE SCALE GENOMIC DNA]</scope>
    <source>
        <strain evidence="7 8">G1</strain>
    </source>
</reference>
<dbReference type="InterPro" id="IPR014240">
    <property type="entry name" value="YteA"/>
</dbReference>
<dbReference type="SUPFAM" id="SSF109635">
    <property type="entry name" value="DnaK suppressor protein DksA, alpha-hairpin domain"/>
    <property type="match status" value="1"/>
</dbReference>
<dbReference type="NCBIfam" id="TIGR02890">
    <property type="entry name" value="bacill_yteA"/>
    <property type="match status" value="1"/>
</dbReference>
<dbReference type="Gene3D" id="1.20.120.910">
    <property type="entry name" value="DksA, coiled-coil domain"/>
    <property type="match status" value="1"/>
</dbReference>
<accession>A0A060M499</accession>
<evidence type="ECO:0000313" key="7">
    <source>
        <dbReference type="EMBL" id="AIC94904.1"/>
    </source>
</evidence>
<dbReference type="OrthoDB" id="9811543at2"/>
<dbReference type="GO" id="GO:0008270">
    <property type="term" value="F:zinc ion binding"/>
    <property type="evidence" value="ECO:0007669"/>
    <property type="project" value="UniProtKB-KW"/>
</dbReference>
<dbReference type="EMBL" id="CP003923">
    <property type="protein sequence ID" value="AIC94904.1"/>
    <property type="molecule type" value="Genomic_DNA"/>
</dbReference>
<dbReference type="PANTHER" id="PTHR33823:SF4">
    <property type="entry name" value="GENERAL STRESS PROTEIN 16O"/>
    <property type="match status" value="1"/>
</dbReference>
<dbReference type="RefSeq" id="WP_038480925.1">
    <property type="nucleotide sequence ID" value="NZ_CP003923.1"/>
</dbReference>
<keyword evidence="3" id="KW-0862">Zinc</keyword>
<proteinExistence type="predicted"/>
<dbReference type="STRING" id="1246626.BleG1_2326"/>
<organism evidence="7 8">
    <name type="scientific">Shouchella lehensis G1</name>
    <dbReference type="NCBI Taxonomy" id="1246626"/>
    <lineage>
        <taxon>Bacteria</taxon>
        <taxon>Bacillati</taxon>
        <taxon>Bacillota</taxon>
        <taxon>Bacilli</taxon>
        <taxon>Bacillales</taxon>
        <taxon>Bacillaceae</taxon>
        <taxon>Shouchella</taxon>
    </lineage>
</organism>
<dbReference type="Proteomes" id="UP000027142">
    <property type="component" value="Chromosome"/>
</dbReference>
<evidence type="ECO:0000256" key="3">
    <source>
        <dbReference type="ARBA" id="ARBA00022833"/>
    </source>
</evidence>
<feature type="compositionally biased region" description="Basic and acidic residues" evidence="5">
    <location>
        <begin position="13"/>
        <end position="32"/>
    </location>
</feature>
<evidence type="ECO:0000256" key="5">
    <source>
        <dbReference type="SAM" id="MobiDB-lite"/>
    </source>
</evidence>
<dbReference type="AlphaFoldDB" id="A0A060M499"/>
<dbReference type="HOGENOM" id="CLU_043144_1_0_9"/>
<keyword evidence="8" id="KW-1185">Reference proteome</keyword>
<dbReference type="InterPro" id="IPR037187">
    <property type="entry name" value="DnaK_N"/>
</dbReference>
<evidence type="ECO:0000259" key="6">
    <source>
        <dbReference type="Pfam" id="PF01258"/>
    </source>
</evidence>
<evidence type="ECO:0000256" key="2">
    <source>
        <dbReference type="ARBA" id="ARBA00022771"/>
    </source>
</evidence>
<dbReference type="PROSITE" id="PS51128">
    <property type="entry name" value="ZF_DKSA_2"/>
    <property type="match status" value="1"/>
</dbReference>
<feature type="domain" description="Zinc finger DksA/TraR C4-type" evidence="6">
    <location>
        <begin position="77"/>
        <end position="101"/>
    </location>
</feature>